<dbReference type="GO" id="GO:0009425">
    <property type="term" value="C:bacterial-type flagellum basal body"/>
    <property type="evidence" value="ECO:0007669"/>
    <property type="project" value="UniProtKB-SubCell"/>
</dbReference>
<dbReference type="PANTHER" id="PTHR34040:SF2">
    <property type="entry name" value="FLAGELLAR BIOSYNTHETIC PROTEIN FLIQ"/>
    <property type="match status" value="1"/>
</dbReference>
<gene>
    <name evidence="9" type="primary">fliQ</name>
    <name evidence="10" type="ORF">HNQ40_002559</name>
</gene>
<dbReference type="AlphaFoldDB" id="A0A7X0H7X9"/>
<dbReference type="RefSeq" id="WP_184678249.1">
    <property type="nucleotide sequence ID" value="NZ_JACHGY010000001.1"/>
</dbReference>
<evidence type="ECO:0000313" key="11">
    <source>
        <dbReference type="Proteomes" id="UP000541810"/>
    </source>
</evidence>
<sequence>MPFDQAIQLVRETLTLMLFLSAPILLVALAVGLVISVIQAATQLQEQTLSFVPKILGMGVVAILTAPWTFTKIMDFSARMFGGW</sequence>
<organism evidence="10 11">
    <name type="scientific">Algisphaera agarilytica</name>
    <dbReference type="NCBI Taxonomy" id="1385975"/>
    <lineage>
        <taxon>Bacteria</taxon>
        <taxon>Pseudomonadati</taxon>
        <taxon>Planctomycetota</taxon>
        <taxon>Phycisphaerae</taxon>
        <taxon>Phycisphaerales</taxon>
        <taxon>Phycisphaeraceae</taxon>
        <taxon>Algisphaera</taxon>
    </lineage>
</organism>
<keyword evidence="11" id="KW-1185">Reference proteome</keyword>
<evidence type="ECO:0000256" key="8">
    <source>
        <dbReference type="ARBA" id="ARBA00023143"/>
    </source>
</evidence>
<dbReference type="NCBIfam" id="TIGR01402">
    <property type="entry name" value="fliQ"/>
    <property type="match status" value="1"/>
</dbReference>
<comment type="caution">
    <text evidence="10">The sequence shown here is derived from an EMBL/GenBank/DDBJ whole genome shotgun (WGS) entry which is preliminary data.</text>
</comment>
<keyword evidence="7 9" id="KW-0472">Membrane</keyword>
<dbReference type="GO" id="GO:0005886">
    <property type="term" value="C:plasma membrane"/>
    <property type="evidence" value="ECO:0007669"/>
    <property type="project" value="UniProtKB-SubCell"/>
</dbReference>
<feature type="transmembrane region" description="Helical" evidence="9">
    <location>
        <begin position="51"/>
        <end position="70"/>
    </location>
</feature>
<evidence type="ECO:0000256" key="5">
    <source>
        <dbReference type="ARBA" id="ARBA00022692"/>
    </source>
</evidence>
<dbReference type="GO" id="GO:0044780">
    <property type="term" value="P:bacterial-type flagellum assembly"/>
    <property type="evidence" value="ECO:0007669"/>
    <property type="project" value="InterPro"/>
</dbReference>
<feature type="transmembrane region" description="Helical" evidence="9">
    <location>
        <begin position="16"/>
        <end position="39"/>
    </location>
</feature>
<protein>
    <recommendedName>
        <fullName evidence="3 9">Flagellar biosynthetic protein FliQ</fullName>
    </recommendedName>
</protein>
<evidence type="ECO:0000256" key="1">
    <source>
        <dbReference type="ARBA" id="ARBA00004651"/>
    </source>
</evidence>
<dbReference type="PANTHER" id="PTHR34040">
    <property type="entry name" value="FLAGELLAR BIOSYNTHETIC PROTEIN FLIQ"/>
    <property type="match status" value="1"/>
</dbReference>
<proteinExistence type="inferred from homology"/>
<evidence type="ECO:0000256" key="7">
    <source>
        <dbReference type="ARBA" id="ARBA00023136"/>
    </source>
</evidence>
<dbReference type="InterPro" id="IPR006305">
    <property type="entry name" value="FliQ"/>
</dbReference>
<comment type="similarity">
    <text evidence="2 9">Belongs to the FliQ/MopD/SpaQ family.</text>
</comment>
<name>A0A7X0H7X9_9BACT</name>
<keyword evidence="10" id="KW-0966">Cell projection</keyword>
<comment type="subcellular location">
    <subcellularLocation>
        <location evidence="1 9">Cell membrane</location>
        <topology evidence="1">Multi-pass membrane protein</topology>
    </subcellularLocation>
    <subcellularLocation>
        <location evidence="9">Bacterial flagellum basal body</location>
    </subcellularLocation>
</comment>
<evidence type="ECO:0000256" key="6">
    <source>
        <dbReference type="ARBA" id="ARBA00022989"/>
    </source>
</evidence>
<reference evidence="10 11" key="1">
    <citation type="submission" date="2020-08" db="EMBL/GenBank/DDBJ databases">
        <title>Genomic Encyclopedia of Type Strains, Phase IV (KMG-IV): sequencing the most valuable type-strain genomes for metagenomic binning, comparative biology and taxonomic classification.</title>
        <authorList>
            <person name="Goeker M."/>
        </authorList>
    </citation>
    <scope>NUCLEOTIDE SEQUENCE [LARGE SCALE GENOMIC DNA]</scope>
    <source>
        <strain evidence="10 11">DSM 103725</strain>
    </source>
</reference>
<comment type="function">
    <text evidence="9">Role in flagellar biosynthesis.</text>
</comment>
<keyword evidence="8 9" id="KW-0975">Bacterial flagellum</keyword>
<dbReference type="Pfam" id="PF01313">
    <property type="entry name" value="Bac_export_3"/>
    <property type="match status" value="1"/>
</dbReference>
<evidence type="ECO:0000256" key="2">
    <source>
        <dbReference type="ARBA" id="ARBA00006156"/>
    </source>
</evidence>
<dbReference type="PIRSF" id="PIRSF004669">
    <property type="entry name" value="FliQ"/>
    <property type="match status" value="1"/>
</dbReference>
<dbReference type="Proteomes" id="UP000541810">
    <property type="component" value="Unassembled WGS sequence"/>
</dbReference>
<accession>A0A7X0H7X9</accession>
<evidence type="ECO:0000256" key="3">
    <source>
        <dbReference type="ARBA" id="ARBA00021718"/>
    </source>
</evidence>
<dbReference type="EMBL" id="JACHGY010000001">
    <property type="protein sequence ID" value="MBB6430753.1"/>
    <property type="molecule type" value="Genomic_DNA"/>
</dbReference>
<evidence type="ECO:0000313" key="10">
    <source>
        <dbReference type="EMBL" id="MBB6430753.1"/>
    </source>
</evidence>
<dbReference type="GO" id="GO:0009306">
    <property type="term" value="P:protein secretion"/>
    <property type="evidence" value="ECO:0007669"/>
    <property type="project" value="InterPro"/>
</dbReference>
<keyword evidence="5 9" id="KW-0812">Transmembrane</keyword>
<dbReference type="InterPro" id="IPR002191">
    <property type="entry name" value="Bac_export_3"/>
</dbReference>
<keyword evidence="10" id="KW-0282">Flagellum</keyword>
<dbReference type="PRINTS" id="PR00952">
    <property type="entry name" value="TYPE3IMQPROT"/>
</dbReference>
<keyword evidence="4 9" id="KW-1003">Cell membrane</keyword>
<keyword evidence="6 9" id="KW-1133">Transmembrane helix</keyword>
<evidence type="ECO:0000256" key="9">
    <source>
        <dbReference type="RuleBase" id="RU364090"/>
    </source>
</evidence>
<keyword evidence="10" id="KW-0969">Cilium</keyword>
<evidence type="ECO:0000256" key="4">
    <source>
        <dbReference type="ARBA" id="ARBA00022475"/>
    </source>
</evidence>